<dbReference type="Proteomes" id="UP000626220">
    <property type="component" value="Unassembled WGS sequence"/>
</dbReference>
<proteinExistence type="inferred from homology"/>
<evidence type="ECO:0000313" key="4">
    <source>
        <dbReference type="Proteomes" id="UP000626220"/>
    </source>
</evidence>
<dbReference type="Gene3D" id="3.40.50.720">
    <property type="entry name" value="NAD(P)-binding Rossmann-like Domain"/>
    <property type="match status" value="1"/>
</dbReference>
<reference evidence="3" key="2">
    <citation type="submission" date="2020-09" db="EMBL/GenBank/DDBJ databases">
        <authorList>
            <person name="Sun Q."/>
            <person name="Kim S."/>
        </authorList>
    </citation>
    <scope>NUCLEOTIDE SEQUENCE</scope>
    <source>
        <strain evidence="3">KCTC 42650</strain>
    </source>
</reference>
<dbReference type="Pfam" id="PF00106">
    <property type="entry name" value="adh_short"/>
    <property type="match status" value="1"/>
</dbReference>
<dbReference type="GO" id="GO:0016491">
    <property type="term" value="F:oxidoreductase activity"/>
    <property type="evidence" value="ECO:0007669"/>
    <property type="project" value="UniProtKB-KW"/>
</dbReference>
<reference evidence="3" key="1">
    <citation type="journal article" date="2014" name="Int. J. Syst. Evol. Microbiol.">
        <title>Complete genome sequence of Corynebacterium casei LMG S-19264T (=DSM 44701T), isolated from a smear-ripened cheese.</title>
        <authorList>
            <consortium name="US DOE Joint Genome Institute (JGI-PGF)"/>
            <person name="Walter F."/>
            <person name="Albersmeier A."/>
            <person name="Kalinowski J."/>
            <person name="Ruckert C."/>
        </authorList>
    </citation>
    <scope>NUCLEOTIDE SEQUENCE</scope>
    <source>
        <strain evidence="3">KCTC 42650</strain>
    </source>
</reference>
<evidence type="ECO:0000256" key="1">
    <source>
        <dbReference type="ARBA" id="ARBA00006484"/>
    </source>
</evidence>
<dbReference type="PRINTS" id="PR00081">
    <property type="entry name" value="GDHRDH"/>
</dbReference>
<dbReference type="GO" id="GO:0016020">
    <property type="term" value="C:membrane"/>
    <property type="evidence" value="ECO:0007669"/>
    <property type="project" value="TreeGrafter"/>
</dbReference>
<dbReference type="InterPro" id="IPR020904">
    <property type="entry name" value="Sc_DH/Rdtase_CS"/>
</dbReference>
<dbReference type="PROSITE" id="PS00061">
    <property type="entry name" value="ADH_SHORT"/>
    <property type="match status" value="1"/>
</dbReference>
<keyword evidence="4" id="KW-1185">Reference proteome</keyword>
<dbReference type="PANTHER" id="PTHR44196:SF1">
    <property type="entry name" value="DEHYDROGENASE_REDUCTASE SDR FAMILY MEMBER 7B"/>
    <property type="match status" value="1"/>
</dbReference>
<dbReference type="InterPro" id="IPR002347">
    <property type="entry name" value="SDR_fam"/>
</dbReference>
<protein>
    <submittedName>
        <fullName evidence="3">Short-chain dehydrogenase</fullName>
    </submittedName>
</protein>
<dbReference type="AlphaFoldDB" id="A0A8J3GZG9"/>
<dbReference type="EMBL" id="BNCJ01000014">
    <property type="protein sequence ID" value="GHF63076.1"/>
    <property type="molecule type" value="Genomic_DNA"/>
</dbReference>
<dbReference type="InterPro" id="IPR036291">
    <property type="entry name" value="NAD(P)-bd_dom_sf"/>
</dbReference>
<comment type="similarity">
    <text evidence="1">Belongs to the short-chain dehydrogenases/reductases (SDR) family.</text>
</comment>
<name>A0A8J3GZG9_9RHOB</name>
<comment type="caution">
    <text evidence="3">The sequence shown here is derived from an EMBL/GenBank/DDBJ whole genome shotgun (WGS) entry which is preliminary data.</text>
</comment>
<keyword evidence="2" id="KW-0560">Oxidoreductase</keyword>
<evidence type="ECO:0000313" key="3">
    <source>
        <dbReference type="EMBL" id="GHF63076.1"/>
    </source>
</evidence>
<evidence type="ECO:0000256" key="2">
    <source>
        <dbReference type="ARBA" id="ARBA00023002"/>
    </source>
</evidence>
<dbReference type="PANTHER" id="PTHR44196">
    <property type="entry name" value="DEHYDROGENASE/REDUCTASE SDR FAMILY MEMBER 7B"/>
    <property type="match status" value="1"/>
</dbReference>
<gene>
    <name evidence="3" type="primary">dltE</name>
    <name evidence="3" type="ORF">GCM10017056_37920</name>
</gene>
<dbReference type="RefSeq" id="WP_189681691.1">
    <property type="nucleotide sequence ID" value="NZ_BNCJ01000014.1"/>
</dbReference>
<dbReference type="SUPFAM" id="SSF51735">
    <property type="entry name" value="NAD(P)-binding Rossmann-fold domains"/>
    <property type="match status" value="1"/>
</dbReference>
<accession>A0A8J3GZG9</accession>
<organism evidence="3 4">
    <name type="scientific">Seohaeicola zhoushanensis</name>
    <dbReference type="NCBI Taxonomy" id="1569283"/>
    <lineage>
        <taxon>Bacteria</taxon>
        <taxon>Pseudomonadati</taxon>
        <taxon>Pseudomonadota</taxon>
        <taxon>Alphaproteobacteria</taxon>
        <taxon>Rhodobacterales</taxon>
        <taxon>Roseobacteraceae</taxon>
        <taxon>Seohaeicola</taxon>
    </lineage>
</organism>
<sequence length="245" mass="25833">MDMKGRSILVTGASRGIGAELAAQLVARGARVIGVARRPFEAEGVSAIALDLGAEGAGRDLADRVARDHPDCSGLIANAAVMAHVDLTRGIHDAEIAMEIAINLTGPVQLATAMLPQLAANGPSFVNFVTSGLAIAPRAEAAVYCATKAGLRSFARSLRNQCRDAGLRVQVSETVMTLVETSLSREMAGRYPPGRAAADLIAGLEAEREEIWIERTRLLRLVNRLSPALACRILRGPNVRALHAG</sequence>